<evidence type="ECO:0000313" key="1">
    <source>
        <dbReference type="EMBL" id="KAJ8670537.1"/>
    </source>
</evidence>
<dbReference type="Proteomes" id="UP001239111">
    <property type="component" value="Chromosome 3"/>
</dbReference>
<accession>A0ACC2NHG8</accession>
<protein>
    <submittedName>
        <fullName evidence="1">Uncharacterized protein</fullName>
    </submittedName>
</protein>
<evidence type="ECO:0000313" key="2">
    <source>
        <dbReference type="Proteomes" id="UP001239111"/>
    </source>
</evidence>
<name>A0ACC2NHG8_9HYME</name>
<organism evidence="1 2">
    <name type="scientific">Eretmocerus hayati</name>
    <dbReference type="NCBI Taxonomy" id="131215"/>
    <lineage>
        <taxon>Eukaryota</taxon>
        <taxon>Metazoa</taxon>
        <taxon>Ecdysozoa</taxon>
        <taxon>Arthropoda</taxon>
        <taxon>Hexapoda</taxon>
        <taxon>Insecta</taxon>
        <taxon>Pterygota</taxon>
        <taxon>Neoptera</taxon>
        <taxon>Endopterygota</taxon>
        <taxon>Hymenoptera</taxon>
        <taxon>Apocrita</taxon>
        <taxon>Proctotrupomorpha</taxon>
        <taxon>Chalcidoidea</taxon>
        <taxon>Aphelinidae</taxon>
        <taxon>Aphelininae</taxon>
        <taxon>Eretmocerus</taxon>
    </lineage>
</organism>
<comment type="caution">
    <text evidence="1">The sequence shown here is derived from an EMBL/GenBank/DDBJ whole genome shotgun (WGS) entry which is preliminary data.</text>
</comment>
<sequence length="108" mass="12582">MVESLCKDQLAGARLQFDNYTYVKAALELEKEKLSRDNEELSNKLSMMTNKFTRSQTDYKNLAELKRKLEKEVERLSTLLDKTKKSSDPKIGRDNDIKQKKVLRIGEL</sequence>
<gene>
    <name evidence="1" type="ORF">QAD02_001796</name>
</gene>
<proteinExistence type="predicted"/>
<reference evidence="1" key="1">
    <citation type="submission" date="2023-04" db="EMBL/GenBank/DDBJ databases">
        <title>A chromosome-level genome assembly of the parasitoid wasp Eretmocerus hayati.</title>
        <authorList>
            <person name="Zhong Y."/>
            <person name="Liu S."/>
            <person name="Liu Y."/>
        </authorList>
    </citation>
    <scope>NUCLEOTIDE SEQUENCE</scope>
    <source>
        <strain evidence="1">ZJU_SS_LIU_2023</strain>
    </source>
</reference>
<keyword evidence="2" id="KW-1185">Reference proteome</keyword>
<dbReference type="EMBL" id="CM056743">
    <property type="protein sequence ID" value="KAJ8670537.1"/>
    <property type="molecule type" value="Genomic_DNA"/>
</dbReference>